<dbReference type="InterPro" id="IPR001126">
    <property type="entry name" value="UmuC"/>
</dbReference>
<dbReference type="EMBL" id="CADCUY010000219">
    <property type="protein sequence ID" value="CAA9404679.1"/>
    <property type="molecule type" value="Genomic_DNA"/>
</dbReference>
<evidence type="ECO:0000256" key="9">
    <source>
        <dbReference type="ARBA" id="ARBA00022842"/>
    </source>
</evidence>
<dbReference type="InterPro" id="IPR043128">
    <property type="entry name" value="Rev_trsase/Diguanyl_cyclase"/>
</dbReference>
<evidence type="ECO:0000256" key="11">
    <source>
        <dbReference type="ARBA" id="ARBA00023204"/>
    </source>
</evidence>
<dbReference type="SUPFAM" id="SSF100879">
    <property type="entry name" value="Lesion bypass DNA polymerase (Y-family), little finger domain"/>
    <property type="match status" value="1"/>
</dbReference>
<keyword evidence="11" id="KW-0234">DNA repair</keyword>
<evidence type="ECO:0000256" key="14">
    <source>
        <dbReference type="SAM" id="MobiDB-lite"/>
    </source>
</evidence>
<dbReference type="GO" id="GO:0006281">
    <property type="term" value="P:DNA repair"/>
    <property type="evidence" value="ECO:0007669"/>
    <property type="project" value="UniProtKB-KW"/>
</dbReference>
<keyword evidence="4 16" id="KW-0808">Transferase</keyword>
<dbReference type="GO" id="GO:0009432">
    <property type="term" value="P:SOS response"/>
    <property type="evidence" value="ECO:0007669"/>
    <property type="project" value="TreeGrafter"/>
</dbReference>
<evidence type="ECO:0000256" key="8">
    <source>
        <dbReference type="ARBA" id="ARBA00022763"/>
    </source>
</evidence>
<evidence type="ECO:0000256" key="12">
    <source>
        <dbReference type="ARBA" id="ARBA00025589"/>
    </source>
</evidence>
<feature type="region of interest" description="Disordered" evidence="14">
    <location>
        <begin position="352"/>
        <end position="383"/>
    </location>
</feature>
<keyword evidence="7" id="KW-0479">Metal-binding</keyword>
<dbReference type="GO" id="GO:0003684">
    <property type="term" value="F:damaged DNA binding"/>
    <property type="evidence" value="ECO:0007669"/>
    <property type="project" value="InterPro"/>
</dbReference>
<dbReference type="Gene3D" id="3.30.70.270">
    <property type="match status" value="1"/>
</dbReference>
<keyword evidence="8" id="KW-0227">DNA damage</keyword>
<comment type="similarity">
    <text evidence="1">Belongs to the DNA polymerase type-Y family.</text>
</comment>
<dbReference type="AlphaFoldDB" id="A0A6J4P2R9"/>
<feature type="domain" description="UmuC" evidence="15">
    <location>
        <begin position="1"/>
        <end position="151"/>
    </location>
</feature>
<evidence type="ECO:0000256" key="13">
    <source>
        <dbReference type="ARBA" id="ARBA00049244"/>
    </source>
</evidence>
<reference evidence="16" key="1">
    <citation type="submission" date="2020-02" db="EMBL/GenBank/DDBJ databases">
        <authorList>
            <person name="Meier V. D."/>
        </authorList>
    </citation>
    <scope>NUCLEOTIDE SEQUENCE</scope>
    <source>
        <strain evidence="16">AVDCRST_MAG35</strain>
    </source>
</reference>
<dbReference type="InterPro" id="IPR017961">
    <property type="entry name" value="DNA_pol_Y-fam_little_finger"/>
</dbReference>
<keyword evidence="3" id="KW-0515">Mutator protein</keyword>
<dbReference type="GO" id="GO:0046872">
    <property type="term" value="F:metal ion binding"/>
    <property type="evidence" value="ECO:0007669"/>
    <property type="project" value="UniProtKB-KW"/>
</dbReference>
<evidence type="ECO:0000256" key="4">
    <source>
        <dbReference type="ARBA" id="ARBA00022679"/>
    </source>
</evidence>
<keyword evidence="5 16" id="KW-0548">Nucleotidyltransferase</keyword>
<dbReference type="InterPro" id="IPR022880">
    <property type="entry name" value="DNApol_IV"/>
</dbReference>
<dbReference type="SUPFAM" id="SSF56672">
    <property type="entry name" value="DNA/RNA polymerases"/>
    <property type="match status" value="1"/>
</dbReference>
<keyword evidence="9" id="KW-0460">Magnesium</keyword>
<dbReference type="Gene3D" id="1.10.150.20">
    <property type="entry name" value="5' to 3' exonuclease, C-terminal subdomain"/>
    <property type="match status" value="1"/>
</dbReference>
<accession>A0A6J4P2R9</accession>
<comment type="function">
    <text evidence="12">Poorly processive, error-prone DNA polymerase involved in untargeted mutagenesis. Copies undamaged DNA at stalled replication forks, which arise in vivo from mismatched or misaligned primer ends. These misaligned primers can be extended by PolIV. Exhibits no 3'-5' exonuclease (proofreading) activity. May be involved in translesional synthesis, in conjunction with the beta clamp from PolIII.</text>
</comment>
<evidence type="ECO:0000313" key="16">
    <source>
        <dbReference type="EMBL" id="CAA9404679.1"/>
    </source>
</evidence>
<dbReference type="Pfam" id="PF00817">
    <property type="entry name" value="IMS"/>
    <property type="match status" value="1"/>
</dbReference>
<proteinExistence type="inferred from homology"/>
<dbReference type="Pfam" id="PF11798">
    <property type="entry name" value="IMS_HHH"/>
    <property type="match status" value="1"/>
</dbReference>
<gene>
    <name evidence="16" type="ORF">AVDCRST_MAG35-1093</name>
</gene>
<evidence type="ECO:0000256" key="2">
    <source>
        <dbReference type="ARBA" id="ARBA00012417"/>
    </source>
</evidence>
<organism evidence="16">
    <name type="scientific">uncultured Quadrisphaera sp</name>
    <dbReference type="NCBI Taxonomy" id="904978"/>
    <lineage>
        <taxon>Bacteria</taxon>
        <taxon>Bacillati</taxon>
        <taxon>Actinomycetota</taxon>
        <taxon>Actinomycetes</taxon>
        <taxon>Kineosporiales</taxon>
        <taxon>Kineosporiaceae</taxon>
        <taxon>Quadrisphaera</taxon>
        <taxon>environmental samples</taxon>
    </lineage>
</organism>
<dbReference type="FunFam" id="3.30.1490.100:FF:000004">
    <property type="entry name" value="DNA polymerase IV"/>
    <property type="match status" value="1"/>
</dbReference>
<name>A0A6J4P2R9_9ACTN</name>
<evidence type="ECO:0000256" key="7">
    <source>
        <dbReference type="ARBA" id="ARBA00022723"/>
    </source>
</evidence>
<dbReference type="NCBIfam" id="NF002677">
    <property type="entry name" value="PRK02406.1"/>
    <property type="match status" value="1"/>
</dbReference>
<evidence type="ECO:0000256" key="3">
    <source>
        <dbReference type="ARBA" id="ARBA00022457"/>
    </source>
</evidence>
<comment type="catalytic activity">
    <reaction evidence="13">
        <text>DNA(n) + a 2'-deoxyribonucleoside 5'-triphosphate = DNA(n+1) + diphosphate</text>
        <dbReference type="Rhea" id="RHEA:22508"/>
        <dbReference type="Rhea" id="RHEA-COMP:17339"/>
        <dbReference type="Rhea" id="RHEA-COMP:17340"/>
        <dbReference type="ChEBI" id="CHEBI:33019"/>
        <dbReference type="ChEBI" id="CHEBI:61560"/>
        <dbReference type="ChEBI" id="CHEBI:173112"/>
        <dbReference type="EC" id="2.7.7.7"/>
    </reaction>
</comment>
<dbReference type="Gene3D" id="3.40.1170.60">
    <property type="match status" value="1"/>
</dbReference>
<evidence type="ECO:0000256" key="5">
    <source>
        <dbReference type="ARBA" id="ARBA00022695"/>
    </source>
</evidence>
<dbReference type="GO" id="GO:0003887">
    <property type="term" value="F:DNA-directed DNA polymerase activity"/>
    <property type="evidence" value="ECO:0007669"/>
    <property type="project" value="UniProtKB-KW"/>
</dbReference>
<dbReference type="PROSITE" id="PS50173">
    <property type="entry name" value="UMUC"/>
    <property type="match status" value="1"/>
</dbReference>
<evidence type="ECO:0000256" key="6">
    <source>
        <dbReference type="ARBA" id="ARBA00022705"/>
    </source>
</evidence>
<keyword evidence="6" id="KW-0235">DNA replication</keyword>
<evidence type="ECO:0000259" key="15">
    <source>
        <dbReference type="PROSITE" id="PS50173"/>
    </source>
</evidence>
<dbReference type="InterPro" id="IPR043502">
    <property type="entry name" value="DNA/RNA_pol_sf"/>
</dbReference>
<dbReference type="PANTHER" id="PTHR11076:SF33">
    <property type="entry name" value="DNA POLYMERASE KAPPA"/>
    <property type="match status" value="1"/>
</dbReference>
<dbReference type="Gene3D" id="3.30.1490.100">
    <property type="entry name" value="DNA polymerase, Y-family, little finger domain"/>
    <property type="match status" value="1"/>
</dbReference>
<dbReference type="InterPro" id="IPR036775">
    <property type="entry name" value="DNA_pol_Y-fam_lit_finger_sf"/>
</dbReference>
<dbReference type="InterPro" id="IPR024728">
    <property type="entry name" value="PolY_HhH_motif"/>
</dbReference>
<dbReference type="PANTHER" id="PTHR11076">
    <property type="entry name" value="DNA REPAIR POLYMERASE UMUC / TRANSFERASE FAMILY MEMBER"/>
    <property type="match status" value="1"/>
</dbReference>
<keyword evidence="10" id="KW-0239">DNA-directed DNA polymerase</keyword>
<evidence type="ECO:0000256" key="10">
    <source>
        <dbReference type="ARBA" id="ARBA00022932"/>
    </source>
</evidence>
<dbReference type="Pfam" id="PF11799">
    <property type="entry name" value="IMS_C"/>
    <property type="match status" value="1"/>
</dbReference>
<evidence type="ECO:0000256" key="1">
    <source>
        <dbReference type="ARBA" id="ARBA00010945"/>
    </source>
</evidence>
<dbReference type="InterPro" id="IPR050116">
    <property type="entry name" value="DNA_polymerase-Y"/>
</dbReference>
<protein>
    <recommendedName>
        <fullName evidence="2">DNA-directed DNA polymerase</fullName>
        <ecNumber evidence="2">2.7.7.7</ecNumber>
    </recommendedName>
</protein>
<dbReference type="GO" id="GO:0005829">
    <property type="term" value="C:cytosol"/>
    <property type="evidence" value="ECO:0007669"/>
    <property type="project" value="TreeGrafter"/>
</dbReference>
<dbReference type="GO" id="GO:0042276">
    <property type="term" value="P:error-prone translesion synthesis"/>
    <property type="evidence" value="ECO:0007669"/>
    <property type="project" value="TreeGrafter"/>
</dbReference>
<feature type="non-terminal residue" evidence="16">
    <location>
        <position position="1"/>
    </location>
</feature>
<dbReference type="GO" id="GO:0006260">
    <property type="term" value="P:DNA replication"/>
    <property type="evidence" value="ECO:0007669"/>
    <property type="project" value="UniProtKB-KW"/>
</dbReference>
<dbReference type="EC" id="2.7.7.7" evidence="2"/>
<sequence>GGSRGVVLSATYEARRAGVHSAMPMGRARRLCPQAVVLAPDHARYAEVSRGVMAVFRSVTPIVEPMSTDEAFLDVSGSLRRLGSPAAIAEEVRAVIADEQGITCSVGVATTRFVAKLASSRAKPDGLLVVPAAGVTAFLHPLPVGALWGVGERTEEQLVRLGLRTVADVAHAPEATLRRALGEAAGRSLAALAWGRDPRRVVATAGGEHERSTGAEETFARDVDDPGVVLRELLRLSARTTARLRSAGRAGRTVVLKVRFSDFTTITRSRTLREATDVSQEVYATACSLWESLGLERARIRLVGVRVEGLVDAAREPHQLLLGEPEAGWREADRAVDRAVARFGSGAVRPAALVGPRTGSPAAVRTGPAEVRTTPSGAPARRW</sequence>
<dbReference type="CDD" id="cd03586">
    <property type="entry name" value="PolY_Pol_IV_kappa"/>
    <property type="match status" value="1"/>
</dbReference>